<dbReference type="InParanoid" id="G3ALM6"/>
<dbReference type="GeneID" id="18875092"/>
<dbReference type="HOGENOM" id="CLU_292392_0_0_1"/>
<dbReference type="STRING" id="619300.G3ALM6"/>
<proteinExistence type="predicted"/>
<feature type="compositionally biased region" description="Basic residues" evidence="1">
    <location>
        <begin position="830"/>
        <end position="839"/>
    </location>
</feature>
<feature type="compositionally biased region" description="Basic and acidic residues" evidence="1">
    <location>
        <begin position="903"/>
        <end position="920"/>
    </location>
</feature>
<name>G3ALM6_SPAPN</name>
<feature type="compositionally biased region" description="Low complexity" evidence="1">
    <location>
        <begin position="121"/>
        <end position="137"/>
    </location>
</feature>
<evidence type="ECO:0000256" key="1">
    <source>
        <dbReference type="SAM" id="MobiDB-lite"/>
    </source>
</evidence>
<feature type="region of interest" description="Disordered" evidence="1">
    <location>
        <begin position="903"/>
        <end position="935"/>
    </location>
</feature>
<feature type="compositionally biased region" description="Acidic residues" evidence="1">
    <location>
        <begin position="921"/>
        <end position="935"/>
    </location>
</feature>
<protein>
    <submittedName>
        <fullName evidence="2">Uncharacterized protein</fullName>
    </submittedName>
</protein>
<feature type="region of interest" description="Disordered" evidence="1">
    <location>
        <begin position="120"/>
        <end position="159"/>
    </location>
</feature>
<sequence length="1077" mass="119736">MANLSNQGVSVDDNDIPSAPKTPPSNYVERRARSSSPVKNRNFILPVNYGNRSSSTLMSHQEEDLRSIIASPTLTPSQLKRISKSPITKKLHVAAMSEKSKYIIPVPFTLNLPPRLTTPITDNNSSCSSLTNSTSPSRAESSVTQESPRGRKQKQGKLVFTMHGYEKVESSSSDEEEELNGKQDMMGHYLEDLKSSRSPLSGSPRSRGMYAKYTSNSDALSIIEEVSNFGSRQNTINNKLQQVSNDEKQLPPTPRPLSEPKFPEVEIKPKLPTKKLTRKPPPPPIESEEKCNKTLPILPSEVAHKHPLKATTIIQPKPSLPSITSTLVNDSHALKIHKRSFSDESQVSSISSLSSIGDFLTQSAVHTRSPPLIASFVPIASSNRVTKVPVNNKFSHETNASATKTPTNKKQQTTIHKQKATNVDTPKQQQSPSKQQVERSIPKTANTKAATKAQLTTAAVHSANLSIPKPQFLQTKRNISDSSTGSNDSVDSTSTWNSIQESIDISPSEKQQPKKEFRKSFPLLFDRKDVMPPQKHTRAMSESSWVDVSEDDTEEIKPLCIHKKDSDASSKQVIAPVAEQLKMDFHFPNTSSNITNNQEIKQRQISGDQSNHKSRYSFYSSTGQIEIPDLDDKRVMDEYSSKAPSSYDGTTFSDIRTQTTASDIHDDDNNNIFLGVPGKQAINHLRQQFNMLGDDSDSDVFSAGLYTAPKLSKTVPTMLSQQAEPKPSSKSPIRHARHRSMFNIDFNPSKDIQANVSHVRAQSMNPATIVAPKDAVAELMNIKVAAPPSKVNYAVDFKESESVADDDFMSPSPETLRRNSKIHASLKSATKTKSKKSKKNNNNNVGSDTESVVIDLTEDEYDLCLINRRDSVLSYKSVTEKLKDGKEVEVVLVDEDIDEDAIKEPATEEEKKEPIRAKEEIQEEEEFSGDDTEDELSSIYSKYRHNWMFRSNTASSSTSSTNSYASVTESMSQLQIKQARKVEMKSVSALTTSGRVLRELNLKRSNGSVSSSSSSYVSSRILHPTERQPSVRTKPAVNQRKSMPILESNYFDYRTSDSYDFNTFMKQRTDSGVSYKP</sequence>
<accession>G3ALM6</accession>
<reference evidence="2 3" key="1">
    <citation type="journal article" date="2011" name="Proc. Natl. Acad. Sci. U.S.A.">
        <title>Comparative genomics of xylose-fermenting fungi for enhanced biofuel production.</title>
        <authorList>
            <person name="Wohlbach D.J."/>
            <person name="Kuo A."/>
            <person name="Sato T.K."/>
            <person name="Potts K.M."/>
            <person name="Salamov A.A."/>
            <person name="LaButti K.M."/>
            <person name="Sun H."/>
            <person name="Clum A."/>
            <person name="Pangilinan J.L."/>
            <person name="Lindquist E.A."/>
            <person name="Lucas S."/>
            <person name="Lapidus A."/>
            <person name="Jin M."/>
            <person name="Gunawan C."/>
            <person name="Balan V."/>
            <person name="Dale B.E."/>
            <person name="Jeffries T.W."/>
            <person name="Zinkel R."/>
            <person name="Barry K.W."/>
            <person name="Grigoriev I.V."/>
            <person name="Gasch A.P."/>
        </authorList>
    </citation>
    <scope>NUCLEOTIDE SEQUENCE [LARGE SCALE GENOMIC DNA]</scope>
    <source>
        <strain evidence="3">NRRL Y-27907 / 11-Y1</strain>
    </source>
</reference>
<feature type="region of interest" description="Disordered" evidence="1">
    <location>
        <begin position="1004"/>
        <end position="1039"/>
    </location>
</feature>
<dbReference type="KEGG" id="spaa:SPAPADRAFT_66251"/>
<dbReference type="EMBL" id="GL996501">
    <property type="protein sequence ID" value="EGW33268.1"/>
    <property type="molecule type" value="Genomic_DNA"/>
</dbReference>
<feature type="region of interest" description="Disordered" evidence="1">
    <location>
        <begin position="803"/>
        <end position="848"/>
    </location>
</feature>
<feature type="region of interest" description="Disordered" evidence="1">
    <location>
        <begin position="241"/>
        <end position="261"/>
    </location>
</feature>
<feature type="compositionally biased region" description="Low complexity" evidence="1">
    <location>
        <begin position="1008"/>
        <end position="1019"/>
    </location>
</feature>
<dbReference type="AlphaFoldDB" id="G3ALM6"/>
<feature type="compositionally biased region" description="Low complexity" evidence="1">
    <location>
        <begin position="403"/>
        <end position="414"/>
    </location>
</feature>
<feature type="region of interest" description="Disordered" evidence="1">
    <location>
        <begin position="394"/>
        <end position="452"/>
    </location>
</feature>
<organism evidence="3">
    <name type="scientific">Spathaspora passalidarum (strain NRRL Y-27907 / 11-Y1)</name>
    <dbReference type="NCBI Taxonomy" id="619300"/>
    <lineage>
        <taxon>Eukaryota</taxon>
        <taxon>Fungi</taxon>
        <taxon>Dikarya</taxon>
        <taxon>Ascomycota</taxon>
        <taxon>Saccharomycotina</taxon>
        <taxon>Pichiomycetes</taxon>
        <taxon>Debaryomycetaceae</taxon>
        <taxon>Spathaspora</taxon>
    </lineage>
</organism>
<evidence type="ECO:0000313" key="3">
    <source>
        <dbReference type="Proteomes" id="UP000000709"/>
    </source>
</evidence>
<dbReference type="OrthoDB" id="4089867at2759"/>
<dbReference type="eggNOG" id="ENOG502RPQY">
    <property type="taxonomic scope" value="Eukaryota"/>
</dbReference>
<dbReference type="Proteomes" id="UP000000709">
    <property type="component" value="Unassembled WGS sequence"/>
</dbReference>
<feature type="compositionally biased region" description="Low complexity" evidence="1">
    <location>
        <begin position="426"/>
        <end position="435"/>
    </location>
</feature>
<feature type="compositionally biased region" description="Polar residues" evidence="1">
    <location>
        <begin position="138"/>
        <end position="147"/>
    </location>
</feature>
<evidence type="ECO:0000313" key="2">
    <source>
        <dbReference type="EMBL" id="EGW33268.1"/>
    </source>
</evidence>
<feature type="region of interest" description="Disordered" evidence="1">
    <location>
        <begin position="1"/>
        <end position="36"/>
    </location>
</feature>
<dbReference type="OMA" id="SMFNIDF"/>
<dbReference type="RefSeq" id="XP_007374783.1">
    <property type="nucleotide sequence ID" value="XM_007374721.1"/>
</dbReference>
<gene>
    <name evidence="2" type="ORF">SPAPADRAFT_66251</name>
</gene>
<keyword evidence="3" id="KW-1185">Reference proteome</keyword>
<feature type="compositionally biased region" description="Low complexity" evidence="1">
    <location>
        <begin position="443"/>
        <end position="452"/>
    </location>
</feature>